<feature type="region of interest" description="Disordered" evidence="1">
    <location>
        <begin position="1"/>
        <end position="21"/>
    </location>
</feature>
<dbReference type="GO" id="GO:0003676">
    <property type="term" value="F:nucleic acid binding"/>
    <property type="evidence" value="ECO:0007669"/>
    <property type="project" value="InterPro"/>
</dbReference>
<dbReference type="AlphaFoldDB" id="A0AAN6QID5"/>
<feature type="compositionally biased region" description="Low complexity" evidence="1">
    <location>
        <begin position="1"/>
        <end position="20"/>
    </location>
</feature>
<dbReference type="Gene3D" id="3.30.70.330">
    <property type="match status" value="1"/>
</dbReference>
<evidence type="ECO:0000256" key="1">
    <source>
        <dbReference type="SAM" id="MobiDB-lite"/>
    </source>
</evidence>
<dbReference type="Proteomes" id="UP001302812">
    <property type="component" value="Unassembled WGS sequence"/>
</dbReference>
<reference evidence="2" key="1">
    <citation type="journal article" date="2023" name="Mol. Phylogenet. Evol.">
        <title>Genome-scale phylogeny and comparative genomics of the fungal order Sordariales.</title>
        <authorList>
            <person name="Hensen N."/>
            <person name="Bonometti L."/>
            <person name="Westerberg I."/>
            <person name="Brannstrom I.O."/>
            <person name="Guillou S."/>
            <person name="Cros-Aarteil S."/>
            <person name="Calhoun S."/>
            <person name="Haridas S."/>
            <person name="Kuo A."/>
            <person name="Mondo S."/>
            <person name="Pangilinan J."/>
            <person name="Riley R."/>
            <person name="LaButti K."/>
            <person name="Andreopoulos B."/>
            <person name="Lipzen A."/>
            <person name="Chen C."/>
            <person name="Yan M."/>
            <person name="Daum C."/>
            <person name="Ng V."/>
            <person name="Clum A."/>
            <person name="Steindorff A."/>
            <person name="Ohm R.A."/>
            <person name="Martin F."/>
            <person name="Silar P."/>
            <person name="Natvig D.O."/>
            <person name="Lalanne C."/>
            <person name="Gautier V."/>
            <person name="Ament-Velasquez S.L."/>
            <person name="Kruys A."/>
            <person name="Hutchinson M.I."/>
            <person name="Powell A.J."/>
            <person name="Barry K."/>
            <person name="Miller A.N."/>
            <person name="Grigoriev I.V."/>
            <person name="Debuchy R."/>
            <person name="Gladieux P."/>
            <person name="Hiltunen Thoren M."/>
            <person name="Johannesson H."/>
        </authorList>
    </citation>
    <scope>NUCLEOTIDE SEQUENCE</scope>
    <source>
        <strain evidence="2">CBS 508.74</strain>
    </source>
</reference>
<proteinExistence type="predicted"/>
<dbReference type="SUPFAM" id="SSF54928">
    <property type="entry name" value="RNA-binding domain, RBD"/>
    <property type="match status" value="1"/>
</dbReference>
<sequence>MNCRAAQHQQQQQAQNGQHNKNPYEARVELLIKGFSPNYRGDPDLERNQSAAIPPEQNCSLFVVGLAPDLTTHELLSGIRDVGRVYASHINPPDPARGHFGSAAKVVFFERAAAERFYLLYAATGFFTPRNPHIRGRVSWNRIRSAQIDVGGSKSRVLLISGPPVFVNEHFIRQYLDTKMQYQVDEVVHRYVSEDRTRVLLEFRFGSFRCQAEAARMALMREFRDHGVVCEYG</sequence>
<comment type="caution">
    <text evidence="2">The sequence shown here is derived from an EMBL/GenBank/DDBJ whole genome shotgun (WGS) entry which is preliminary data.</text>
</comment>
<organism evidence="2 3">
    <name type="scientific">Canariomyces notabilis</name>
    <dbReference type="NCBI Taxonomy" id="2074819"/>
    <lineage>
        <taxon>Eukaryota</taxon>
        <taxon>Fungi</taxon>
        <taxon>Dikarya</taxon>
        <taxon>Ascomycota</taxon>
        <taxon>Pezizomycotina</taxon>
        <taxon>Sordariomycetes</taxon>
        <taxon>Sordariomycetidae</taxon>
        <taxon>Sordariales</taxon>
        <taxon>Chaetomiaceae</taxon>
        <taxon>Canariomyces</taxon>
    </lineage>
</organism>
<evidence type="ECO:0000313" key="2">
    <source>
        <dbReference type="EMBL" id="KAK4110196.1"/>
    </source>
</evidence>
<dbReference type="InterPro" id="IPR035979">
    <property type="entry name" value="RBD_domain_sf"/>
</dbReference>
<gene>
    <name evidence="2" type="ORF">N656DRAFT_714079</name>
</gene>
<accession>A0AAN6QID5</accession>
<name>A0AAN6QID5_9PEZI</name>
<reference evidence="2" key="2">
    <citation type="submission" date="2023-05" db="EMBL/GenBank/DDBJ databases">
        <authorList>
            <consortium name="Lawrence Berkeley National Laboratory"/>
            <person name="Steindorff A."/>
            <person name="Hensen N."/>
            <person name="Bonometti L."/>
            <person name="Westerberg I."/>
            <person name="Brannstrom I.O."/>
            <person name="Guillou S."/>
            <person name="Cros-Aarteil S."/>
            <person name="Calhoun S."/>
            <person name="Haridas S."/>
            <person name="Kuo A."/>
            <person name="Mondo S."/>
            <person name="Pangilinan J."/>
            <person name="Riley R."/>
            <person name="Labutti K."/>
            <person name="Andreopoulos B."/>
            <person name="Lipzen A."/>
            <person name="Chen C."/>
            <person name="Yanf M."/>
            <person name="Daum C."/>
            <person name="Ng V."/>
            <person name="Clum A."/>
            <person name="Ohm R."/>
            <person name="Martin F."/>
            <person name="Silar P."/>
            <person name="Natvig D."/>
            <person name="Lalanne C."/>
            <person name="Gautier V."/>
            <person name="Ament-Velasquez S.L."/>
            <person name="Kruys A."/>
            <person name="Hutchinson M.I."/>
            <person name="Powell A.J."/>
            <person name="Barry K."/>
            <person name="Miller A.N."/>
            <person name="Grigoriev I.V."/>
            <person name="Debuchy R."/>
            <person name="Gladieux P."/>
            <person name="Thoren M.H."/>
            <person name="Johannesson H."/>
        </authorList>
    </citation>
    <scope>NUCLEOTIDE SEQUENCE</scope>
    <source>
        <strain evidence="2">CBS 508.74</strain>
    </source>
</reference>
<dbReference type="InterPro" id="IPR012677">
    <property type="entry name" value="Nucleotide-bd_a/b_plait_sf"/>
</dbReference>
<evidence type="ECO:0000313" key="3">
    <source>
        <dbReference type="Proteomes" id="UP001302812"/>
    </source>
</evidence>
<protein>
    <submittedName>
        <fullName evidence="2">Uncharacterized protein</fullName>
    </submittedName>
</protein>
<keyword evidence="3" id="KW-1185">Reference proteome</keyword>
<dbReference type="RefSeq" id="XP_064667766.1">
    <property type="nucleotide sequence ID" value="XM_064811939.1"/>
</dbReference>
<dbReference type="GeneID" id="89936064"/>
<dbReference type="EMBL" id="MU853351">
    <property type="protein sequence ID" value="KAK4110196.1"/>
    <property type="molecule type" value="Genomic_DNA"/>
</dbReference>